<comment type="caution">
    <text evidence="10">The sequence shown here is derived from an EMBL/GenBank/DDBJ whole genome shotgun (WGS) entry which is preliminary data.</text>
</comment>
<dbReference type="PRINTS" id="PR00363">
    <property type="entry name" value="CYTOCHROMEB5"/>
</dbReference>
<evidence type="ECO:0000259" key="9">
    <source>
        <dbReference type="PROSITE" id="PS50255"/>
    </source>
</evidence>
<dbReference type="GO" id="GO:0016020">
    <property type="term" value="C:membrane"/>
    <property type="evidence" value="ECO:0007669"/>
    <property type="project" value="UniProtKB-SubCell"/>
</dbReference>
<dbReference type="Pfam" id="PF00487">
    <property type="entry name" value="FA_desaturase"/>
    <property type="match status" value="1"/>
</dbReference>
<name>A0AAD9NQE4_RIDPI</name>
<dbReference type="SMART" id="SM01117">
    <property type="entry name" value="Cyt-b5"/>
    <property type="match status" value="1"/>
</dbReference>
<dbReference type="CDD" id="cd03506">
    <property type="entry name" value="Delta6-FADS-like"/>
    <property type="match status" value="1"/>
</dbReference>
<evidence type="ECO:0000256" key="6">
    <source>
        <dbReference type="ARBA" id="ARBA00023098"/>
    </source>
</evidence>
<evidence type="ECO:0000256" key="3">
    <source>
        <dbReference type="ARBA" id="ARBA00022692"/>
    </source>
</evidence>
<evidence type="ECO:0000256" key="2">
    <source>
        <dbReference type="ARBA" id="ARBA00009295"/>
    </source>
</evidence>
<dbReference type="EMBL" id="JAODUO010000521">
    <property type="protein sequence ID" value="KAK2178957.1"/>
    <property type="molecule type" value="Genomic_DNA"/>
</dbReference>
<evidence type="ECO:0000313" key="11">
    <source>
        <dbReference type="Proteomes" id="UP001209878"/>
    </source>
</evidence>
<comment type="similarity">
    <text evidence="2">Belongs to the fatty acid desaturase type 1 family.</text>
</comment>
<keyword evidence="7 8" id="KW-0472">Membrane</keyword>
<dbReference type="PANTHER" id="PTHR19353">
    <property type="entry name" value="FATTY ACID DESATURASE 2"/>
    <property type="match status" value="1"/>
</dbReference>
<keyword evidence="11" id="KW-1185">Reference proteome</keyword>
<keyword evidence="4 8" id="KW-1133">Transmembrane helix</keyword>
<evidence type="ECO:0000256" key="7">
    <source>
        <dbReference type="ARBA" id="ARBA00023136"/>
    </source>
</evidence>
<sequence length="433" mass="51281">MGKGALNHPNLFLQEYSWEEIRRHNTKKEQWIVIDGYVYDITAWSRKHPGGGSIIRNYAGEDASEAWCAFHTNKDFASKFLRTLVIGQVKGGTSDTLPIIEDFRKLRKTVEDMGLFKPSKTFFTFIMLHIFAAEFIGWFIMWYFGTGWVPFVIGACFLTIAQNQTGWSQHDYGHLSVLPTNRLNHWMHIFLINFMKGASSDWWNYRHNNHHAKPNVIHKDPDIRLDYLLLVGKVLPVEWGKKKKGVMPYNHQHWYFYMTLPPLLLPLYFNFEIPYYLIRRKRWTEIFWTSTFFLRYQLMFNSMLGFAGVFGLFMFVRFLESHWFVWATQMSHLPCEVDHEKLDNWVSMQLRATCNIEGSLFNDWFSGHLNYQIEHHLFPTMPRNNLCKAVPLVRSLCKKHNIPYICKPLWQGFTDIIGSLKASGEMWHDAYYK</sequence>
<dbReference type="GO" id="GO:0006629">
    <property type="term" value="P:lipid metabolic process"/>
    <property type="evidence" value="ECO:0007669"/>
    <property type="project" value="UniProtKB-KW"/>
</dbReference>
<dbReference type="GO" id="GO:0016717">
    <property type="term" value="F:oxidoreductase activity, acting on paired donors, with oxidation of a pair of donors resulting in the reduction of molecular oxygen to two molecules of water"/>
    <property type="evidence" value="ECO:0007669"/>
    <property type="project" value="TreeGrafter"/>
</dbReference>
<evidence type="ECO:0000256" key="4">
    <source>
        <dbReference type="ARBA" id="ARBA00022989"/>
    </source>
</evidence>
<dbReference type="InterPro" id="IPR005804">
    <property type="entry name" value="FA_desaturase_dom"/>
</dbReference>
<dbReference type="SUPFAM" id="SSF55856">
    <property type="entry name" value="Cytochrome b5-like heme/steroid binding domain"/>
    <property type="match status" value="1"/>
</dbReference>
<feature type="transmembrane region" description="Helical" evidence="8">
    <location>
        <begin position="298"/>
        <end position="319"/>
    </location>
</feature>
<evidence type="ECO:0000313" key="10">
    <source>
        <dbReference type="EMBL" id="KAK2178957.1"/>
    </source>
</evidence>
<keyword evidence="5" id="KW-0560">Oxidoreductase</keyword>
<keyword evidence="3 8" id="KW-0812">Transmembrane</keyword>
<feature type="transmembrane region" description="Helical" evidence="8">
    <location>
        <begin position="122"/>
        <end position="144"/>
    </location>
</feature>
<dbReference type="AlphaFoldDB" id="A0AAD9NQE4"/>
<comment type="subcellular location">
    <subcellularLocation>
        <location evidence="1">Membrane</location>
        <topology evidence="1">Multi-pass membrane protein</topology>
    </subcellularLocation>
</comment>
<dbReference type="Proteomes" id="UP001209878">
    <property type="component" value="Unassembled WGS sequence"/>
</dbReference>
<evidence type="ECO:0000256" key="5">
    <source>
        <dbReference type="ARBA" id="ARBA00023002"/>
    </source>
</evidence>
<dbReference type="PIRSF" id="PIRSF015921">
    <property type="entry name" value="FA_sphinglp_des"/>
    <property type="match status" value="1"/>
</dbReference>
<dbReference type="Pfam" id="PF00173">
    <property type="entry name" value="Cyt-b5"/>
    <property type="match status" value="1"/>
</dbReference>
<evidence type="ECO:0000256" key="1">
    <source>
        <dbReference type="ARBA" id="ARBA00004141"/>
    </source>
</evidence>
<proteinExistence type="inferred from homology"/>
<feature type="transmembrane region" description="Helical" evidence="8">
    <location>
        <begin position="254"/>
        <end position="277"/>
    </location>
</feature>
<protein>
    <recommendedName>
        <fullName evidence="9">Cytochrome b5 heme-binding domain-containing protein</fullName>
    </recommendedName>
</protein>
<gene>
    <name evidence="10" type="ORF">NP493_521g00005</name>
</gene>
<feature type="domain" description="Cytochrome b5 heme-binding" evidence="9">
    <location>
        <begin position="13"/>
        <end position="90"/>
    </location>
</feature>
<dbReference type="PANTHER" id="PTHR19353:SF88">
    <property type="entry name" value="DELTA(5) FATTY ACID DESATURASE FAT-4"/>
    <property type="match status" value="1"/>
</dbReference>
<dbReference type="InterPro" id="IPR036400">
    <property type="entry name" value="Cyt_B5-like_heme/steroid_sf"/>
</dbReference>
<accession>A0AAD9NQE4</accession>
<dbReference type="InterPro" id="IPR012171">
    <property type="entry name" value="Fatty_acid_desaturase"/>
</dbReference>
<dbReference type="PROSITE" id="PS50255">
    <property type="entry name" value="CYTOCHROME_B5_2"/>
    <property type="match status" value="1"/>
</dbReference>
<dbReference type="Gene3D" id="3.10.120.10">
    <property type="entry name" value="Cytochrome b5-like heme/steroid binding domain"/>
    <property type="match status" value="1"/>
</dbReference>
<keyword evidence="6" id="KW-0443">Lipid metabolism</keyword>
<organism evidence="10 11">
    <name type="scientific">Ridgeia piscesae</name>
    <name type="common">Tubeworm</name>
    <dbReference type="NCBI Taxonomy" id="27915"/>
    <lineage>
        <taxon>Eukaryota</taxon>
        <taxon>Metazoa</taxon>
        <taxon>Spiralia</taxon>
        <taxon>Lophotrochozoa</taxon>
        <taxon>Annelida</taxon>
        <taxon>Polychaeta</taxon>
        <taxon>Sedentaria</taxon>
        <taxon>Canalipalpata</taxon>
        <taxon>Sabellida</taxon>
        <taxon>Siboglinidae</taxon>
        <taxon>Ridgeia</taxon>
    </lineage>
</organism>
<evidence type="ECO:0000256" key="8">
    <source>
        <dbReference type="SAM" id="Phobius"/>
    </source>
</evidence>
<dbReference type="InterPro" id="IPR001199">
    <property type="entry name" value="Cyt_B5-like_heme/steroid-bd"/>
</dbReference>
<reference evidence="10" key="1">
    <citation type="journal article" date="2023" name="Mol. Biol. Evol.">
        <title>Third-Generation Sequencing Reveals the Adaptive Role of the Epigenome in Three Deep-Sea Polychaetes.</title>
        <authorList>
            <person name="Perez M."/>
            <person name="Aroh O."/>
            <person name="Sun Y."/>
            <person name="Lan Y."/>
            <person name="Juniper S.K."/>
            <person name="Young C.R."/>
            <person name="Angers B."/>
            <person name="Qian P.Y."/>
        </authorList>
    </citation>
    <scope>NUCLEOTIDE SEQUENCE</scope>
    <source>
        <strain evidence="10">R07B-5</strain>
    </source>
</reference>